<organism evidence="1 2">
    <name type="scientific">Ochrobactrum soli</name>
    <dbReference type="NCBI Taxonomy" id="2448455"/>
    <lineage>
        <taxon>Bacteria</taxon>
        <taxon>Pseudomonadati</taxon>
        <taxon>Pseudomonadota</taxon>
        <taxon>Alphaproteobacteria</taxon>
        <taxon>Hyphomicrobiales</taxon>
        <taxon>Brucellaceae</taxon>
        <taxon>Brucella/Ochrobactrum group</taxon>
        <taxon>Ochrobactrum</taxon>
    </lineage>
</organism>
<evidence type="ECO:0000313" key="1">
    <source>
        <dbReference type="EMBL" id="SPL63363.1"/>
    </source>
</evidence>
<evidence type="ECO:0000313" key="2">
    <source>
        <dbReference type="Proteomes" id="UP000246073"/>
    </source>
</evidence>
<dbReference type="Proteomes" id="UP000246073">
    <property type="component" value="Unassembled WGS sequence"/>
</dbReference>
<proteinExistence type="predicted"/>
<reference evidence="2" key="1">
    <citation type="submission" date="2017-12" db="EMBL/GenBank/DDBJ databases">
        <authorList>
            <person name="Diaz M."/>
        </authorList>
    </citation>
    <scope>NUCLEOTIDE SEQUENCE [LARGE SCALE GENOMIC DNA]</scope>
    <source>
        <strain evidence="2">FI11154</strain>
    </source>
</reference>
<dbReference type="AlphaFoldDB" id="A0A2P9HH20"/>
<name>A0A2P9HH20_9HYPH</name>
<sequence>MIHPFLSDLMNGNATHPIGDMEHVPALSTHASGLISLIAIKFLY</sequence>
<accession>A0A2P9HH20</accession>
<protein>
    <submittedName>
        <fullName evidence="1">Uncharacterized protein</fullName>
    </submittedName>
</protein>
<gene>
    <name evidence="1" type="ORF">OHAE_3295</name>
</gene>
<dbReference type="EMBL" id="OOFM01000004">
    <property type="protein sequence ID" value="SPL63363.1"/>
    <property type="molecule type" value="Genomic_DNA"/>
</dbReference>